<reference evidence="3" key="2">
    <citation type="submission" date="2017-12" db="EMBL/GenBank/DDBJ databases">
        <title>Genome sequence of the Bar-tailed Godwit (Limosa lapponica baueri).</title>
        <authorList>
            <person name="Lima N.C.B."/>
            <person name="Parody-Merino A.M."/>
            <person name="Battley P.F."/>
            <person name="Fidler A.E."/>
            <person name="Prosdocimi F."/>
        </authorList>
    </citation>
    <scope>NUCLEOTIDE SEQUENCE [LARGE SCALE GENOMIC DNA]</scope>
</reference>
<evidence type="ECO:0000313" key="2">
    <source>
        <dbReference type="EMBL" id="PKU49402.1"/>
    </source>
</evidence>
<name>A0A2I0UTN6_LIMLA</name>
<keyword evidence="1" id="KW-0732">Signal</keyword>
<reference evidence="3" key="1">
    <citation type="submission" date="2017-11" db="EMBL/GenBank/DDBJ databases">
        <authorList>
            <person name="Lima N.C."/>
            <person name="Parody-Merino A.M."/>
            <person name="Battley P.F."/>
            <person name="Fidler A.E."/>
            <person name="Prosdocimi F."/>
        </authorList>
    </citation>
    <scope>NUCLEOTIDE SEQUENCE [LARGE SCALE GENOMIC DNA]</scope>
</reference>
<evidence type="ECO:0000256" key="1">
    <source>
        <dbReference type="SAM" id="SignalP"/>
    </source>
</evidence>
<dbReference type="PANTHER" id="PTHR33332">
    <property type="entry name" value="REVERSE TRANSCRIPTASE DOMAIN-CONTAINING PROTEIN"/>
    <property type="match status" value="1"/>
</dbReference>
<keyword evidence="2" id="KW-0548">Nucleotidyltransferase</keyword>
<dbReference type="OrthoDB" id="10056483at2759"/>
<dbReference type="Proteomes" id="UP000233556">
    <property type="component" value="Unassembled WGS sequence"/>
</dbReference>
<sequence>MSGILQGLRLVLFNIFVGGIGSGIECTLRKFANDTKLCSVVDMLERRDAIQRDLDRLERWACANLMKFSKAKCKVLHMGQNNPKHKYSLGREWIKSSPEEKD</sequence>
<accession>A0A2I0UTN6</accession>
<keyword evidence="3" id="KW-1185">Reference proteome</keyword>
<keyword evidence="2" id="KW-0695">RNA-directed DNA polymerase</keyword>
<dbReference type="GO" id="GO:0003964">
    <property type="term" value="F:RNA-directed DNA polymerase activity"/>
    <property type="evidence" value="ECO:0007669"/>
    <property type="project" value="UniProtKB-KW"/>
</dbReference>
<dbReference type="AlphaFoldDB" id="A0A2I0UTN6"/>
<gene>
    <name evidence="2" type="ORF">llap_267</name>
</gene>
<dbReference type="EMBL" id="KZ505638">
    <property type="protein sequence ID" value="PKU49402.1"/>
    <property type="molecule type" value="Genomic_DNA"/>
</dbReference>
<feature type="signal peptide" evidence="1">
    <location>
        <begin position="1"/>
        <end position="22"/>
    </location>
</feature>
<feature type="chain" id="PRO_5014198941" evidence="1">
    <location>
        <begin position="23"/>
        <end position="102"/>
    </location>
</feature>
<proteinExistence type="predicted"/>
<evidence type="ECO:0000313" key="3">
    <source>
        <dbReference type="Proteomes" id="UP000233556"/>
    </source>
</evidence>
<organism evidence="2 3">
    <name type="scientific">Limosa lapponica baueri</name>
    <dbReference type="NCBI Taxonomy" id="1758121"/>
    <lineage>
        <taxon>Eukaryota</taxon>
        <taxon>Metazoa</taxon>
        <taxon>Chordata</taxon>
        <taxon>Craniata</taxon>
        <taxon>Vertebrata</taxon>
        <taxon>Euteleostomi</taxon>
        <taxon>Archelosauria</taxon>
        <taxon>Archosauria</taxon>
        <taxon>Dinosauria</taxon>
        <taxon>Saurischia</taxon>
        <taxon>Theropoda</taxon>
        <taxon>Coelurosauria</taxon>
        <taxon>Aves</taxon>
        <taxon>Neognathae</taxon>
        <taxon>Neoaves</taxon>
        <taxon>Charadriiformes</taxon>
        <taxon>Scolopacidae</taxon>
        <taxon>Limosa</taxon>
    </lineage>
</organism>
<keyword evidence="2" id="KW-0808">Transferase</keyword>
<protein>
    <submittedName>
        <fullName evidence="2">Rna-directed dna polymerase from mobile element jockey-like</fullName>
    </submittedName>
</protein>